<keyword evidence="2" id="KW-1185">Reference proteome</keyword>
<reference evidence="2" key="1">
    <citation type="submission" date="2016-06" db="EMBL/GenBank/DDBJ databases">
        <authorList>
            <person name="Radolfova-Krizova L."/>
            <person name="Nemec A."/>
        </authorList>
    </citation>
    <scope>NUCLEOTIDE SEQUENCE [LARGE SCALE GENOMIC DNA]</scope>
    <source>
        <strain evidence="2">ANC 4275</strain>
    </source>
</reference>
<evidence type="ECO:0000313" key="2">
    <source>
        <dbReference type="Proteomes" id="UP000185753"/>
    </source>
</evidence>
<protein>
    <submittedName>
        <fullName evidence="1">Uncharacterized protein</fullName>
    </submittedName>
</protein>
<dbReference type="EMBL" id="LZDS01000025">
    <property type="protein sequence ID" value="OBX28397.1"/>
    <property type="molecule type" value="Genomic_DNA"/>
</dbReference>
<accession>A0A1A7RCG4</accession>
<organism evidence="1 2">
    <name type="scientific">Acinetobacter gandensis</name>
    <dbReference type="NCBI Taxonomy" id="1443941"/>
    <lineage>
        <taxon>Bacteria</taxon>
        <taxon>Pseudomonadati</taxon>
        <taxon>Pseudomonadota</taxon>
        <taxon>Gammaproteobacteria</taxon>
        <taxon>Moraxellales</taxon>
        <taxon>Moraxellaceae</taxon>
        <taxon>Acinetobacter</taxon>
    </lineage>
</organism>
<dbReference type="AlphaFoldDB" id="A0A1A7RCG4"/>
<sequence>MNKILKTVLAHTDFQKRNCSDKNQEMALEKLLGLAETTSIAIKAVPKLLAVSILLSWCNRFARSKRLMKSHSIKVLME</sequence>
<dbReference type="RefSeq" id="WP_067764375.1">
    <property type="nucleotide sequence ID" value="NZ_LZDS01000025.1"/>
</dbReference>
<evidence type="ECO:0000313" key="1">
    <source>
        <dbReference type="EMBL" id="OBX28397.1"/>
    </source>
</evidence>
<dbReference type="STRING" id="1443941.A9J31_04760"/>
<gene>
    <name evidence="1" type="ORF">A9J31_04760</name>
</gene>
<proteinExistence type="predicted"/>
<name>A0A1A7RCG4_9GAMM</name>
<comment type="caution">
    <text evidence="1">The sequence shown here is derived from an EMBL/GenBank/DDBJ whole genome shotgun (WGS) entry which is preliminary data.</text>
</comment>
<dbReference type="Proteomes" id="UP000185753">
    <property type="component" value="Unassembled WGS sequence"/>
</dbReference>